<feature type="domain" description="ParB-like N-terminal" evidence="3">
    <location>
        <begin position="90"/>
        <end position="181"/>
    </location>
</feature>
<dbReference type="InterPro" id="IPR036086">
    <property type="entry name" value="ParB/Sulfiredoxin_sf"/>
</dbReference>
<reference evidence="4 5" key="1">
    <citation type="submission" date="2019-03" db="EMBL/GenBank/DDBJ databases">
        <authorList>
            <person name="Kox A.R. M."/>
        </authorList>
    </citation>
    <scope>NUCLEOTIDE SEQUENCE [LARGE SCALE GENOMIC DNA]</scope>
    <source>
        <strain evidence="4">MTUNDRAET4 annotated genome</strain>
        <plasmid evidence="5">2</plasmid>
    </source>
</reference>
<proteinExistence type="inferred from homology"/>
<feature type="region of interest" description="Disordered" evidence="2">
    <location>
        <begin position="1"/>
        <end position="37"/>
    </location>
</feature>
<dbReference type="Gene3D" id="1.10.10.2830">
    <property type="match status" value="1"/>
</dbReference>
<dbReference type="InterPro" id="IPR050336">
    <property type="entry name" value="Chromosome_partition/occlusion"/>
</dbReference>
<dbReference type="NCBIfam" id="TIGR03454">
    <property type="entry name" value="partition_RepB"/>
    <property type="match status" value="1"/>
</dbReference>
<dbReference type="Proteomes" id="UP000294360">
    <property type="component" value="Plasmid 2"/>
</dbReference>
<name>A0A4U8Z784_METTU</name>
<dbReference type="InterPro" id="IPR011111">
    <property type="entry name" value="Plasmid_RepB"/>
</dbReference>
<dbReference type="PANTHER" id="PTHR33375">
    <property type="entry name" value="CHROMOSOME-PARTITIONING PROTEIN PARB-RELATED"/>
    <property type="match status" value="1"/>
</dbReference>
<dbReference type="Gene3D" id="3.90.1530.30">
    <property type="match status" value="1"/>
</dbReference>
<dbReference type="Pfam" id="PF02195">
    <property type="entry name" value="ParB_N"/>
    <property type="match status" value="1"/>
</dbReference>
<comment type="similarity">
    <text evidence="1">Belongs to the ParB family.</text>
</comment>
<gene>
    <name evidence="4" type="primary">repB</name>
    <name evidence="4" type="ORF">MTUNDRAET4_0306</name>
</gene>
<dbReference type="PANTHER" id="PTHR33375:SF1">
    <property type="entry name" value="CHROMOSOME-PARTITIONING PROTEIN PARB-RELATED"/>
    <property type="match status" value="1"/>
</dbReference>
<dbReference type="InterPro" id="IPR017819">
    <property type="entry name" value="Plasmid_partition_RepB"/>
</dbReference>
<evidence type="ECO:0000256" key="2">
    <source>
        <dbReference type="SAM" id="MobiDB-lite"/>
    </source>
</evidence>
<dbReference type="GO" id="GO:0005694">
    <property type="term" value="C:chromosome"/>
    <property type="evidence" value="ECO:0007669"/>
    <property type="project" value="TreeGrafter"/>
</dbReference>
<geneLocation type="plasmid" evidence="4 5">
    <name>2</name>
</geneLocation>
<evidence type="ECO:0000256" key="1">
    <source>
        <dbReference type="ARBA" id="ARBA00006295"/>
    </source>
</evidence>
<dbReference type="GO" id="GO:0003677">
    <property type="term" value="F:DNA binding"/>
    <property type="evidence" value="ECO:0007669"/>
    <property type="project" value="InterPro"/>
</dbReference>
<dbReference type="SMART" id="SM00470">
    <property type="entry name" value="ParB"/>
    <property type="match status" value="1"/>
</dbReference>
<dbReference type="SUPFAM" id="SSF110849">
    <property type="entry name" value="ParB/Sulfiredoxin"/>
    <property type="match status" value="1"/>
</dbReference>
<sequence>MSRKALFTNLGAGGKTSEPAATTSADPSSAGEPPRVNRLRMRPILGSPDLISDPAATPVGAIGQSLGEFSERAKRADEIERKLTAGQVIVELDPALIAPSFIADRMPASAETVANLAEAIREHGQLNPILVRPDPGEAGRFQVAFGHRRLRAVASLGQSIKAVVRELTDEQLVIAQGQENHERKDLSYVEKARFAHRLEQRFSRATIMAALSIYKSDLSNMLSVVSKIPAEVIDAIGPAPGTGRRGWIELAERFADGKSGAAIRRMIADPGFQGLDSDERFKKALAALKPRSDQSQMEVWPMAGGGSLAKVTRSDARISLTIDRRKSPEFADFVLNRLRDLYLEFEAASKERP</sequence>
<evidence type="ECO:0000259" key="3">
    <source>
        <dbReference type="SMART" id="SM00470"/>
    </source>
</evidence>
<accession>A0A4U8Z784</accession>
<feature type="compositionally biased region" description="Low complexity" evidence="2">
    <location>
        <begin position="16"/>
        <end position="30"/>
    </location>
</feature>
<dbReference type="RefSeq" id="WP_134493079.1">
    <property type="nucleotide sequence ID" value="NZ_CP139088.1"/>
</dbReference>
<dbReference type="OrthoDB" id="7908920at2"/>
<evidence type="ECO:0000313" key="5">
    <source>
        <dbReference type="Proteomes" id="UP000294360"/>
    </source>
</evidence>
<dbReference type="CDD" id="cd16405">
    <property type="entry name" value="RepB_like_N"/>
    <property type="match status" value="1"/>
</dbReference>
<keyword evidence="4" id="KW-0614">Plasmid</keyword>
<dbReference type="KEGG" id="mtun:MTUNDRAET4_0306.1"/>
<dbReference type="NCBIfam" id="TIGR00180">
    <property type="entry name" value="parB_part"/>
    <property type="match status" value="1"/>
</dbReference>
<dbReference type="GO" id="GO:0007059">
    <property type="term" value="P:chromosome segregation"/>
    <property type="evidence" value="ECO:0007669"/>
    <property type="project" value="TreeGrafter"/>
</dbReference>
<organism evidence="4 5">
    <name type="scientific">Methylocella tundrae</name>
    <dbReference type="NCBI Taxonomy" id="227605"/>
    <lineage>
        <taxon>Bacteria</taxon>
        <taxon>Pseudomonadati</taxon>
        <taxon>Pseudomonadota</taxon>
        <taxon>Alphaproteobacteria</taxon>
        <taxon>Hyphomicrobiales</taxon>
        <taxon>Beijerinckiaceae</taxon>
        <taxon>Methylocella</taxon>
    </lineage>
</organism>
<dbReference type="EMBL" id="LR536451">
    <property type="protein sequence ID" value="VFU16681.1"/>
    <property type="molecule type" value="Genomic_DNA"/>
</dbReference>
<evidence type="ECO:0000313" key="4">
    <source>
        <dbReference type="EMBL" id="VFU16681.1"/>
    </source>
</evidence>
<dbReference type="AlphaFoldDB" id="A0A4U8Z784"/>
<protein>
    <submittedName>
        <fullName evidence="4">Putative replication protein B</fullName>
    </submittedName>
</protein>
<dbReference type="InterPro" id="IPR003115">
    <property type="entry name" value="ParB_N"/>
</dbReference>
<dbReference type="Pfam" id="PF07506">
    <property type="entry name" value="RepB"/>
    <property type="match status" value="1"/>
</dbReference>
<dbReference type="InterPro" id="IPR004437">
    <property type="entry name" value="ParB/RepB/Spo0J"/>
</dbReference>
<dbReference type="InterPro" id="IPR037972">
    <property type="entry name" value="RepB_N"/>
</dbReference>